<dbReference type="Gene3D" id="3.30.1490.20">
    <property type="entry name" value="ATP-grasp fold, A domain"/>
    <property type="match status" value="1"/>
</dbReference>
<dbReference type="SUPFAM" id="SSF56059">
    <property type="entry name" value="Glutathione synthetase ATP-binding domain-like"/>
    <property type="match status" value="1"/>
</dbReference>
<dbReference type="InterPro" id="IPR003135">
    <property type="entry name" value="ATP-grasp_carboxylate-amine"/>
</dbReference>
<dbReference type="GO" id="GO:0034023">
    <property type="term" value="F:5-(carboxyamino)imidazole ribonucleotide mutase activity"/>
    <property type="evidence" value="ECO:0007669"/>
    <property type="project" value="UniProtKB-UniRule"/>
</dbReference>
<dbReference type="NCBIfam" id="NF004680">
    <property type="entry name" value="PRK06019.1-6"/>
    <property type="match status" value="1"/>
</dbReference>
<dbReference type="InterPro" id="IPR016185">
    <property type="entry name" value="PreATP-grasp_dom_sf"/>
</dbReference>
<evidence type="ECO:0000259" key="12">
    <source>
        <dbReference type="PROSITE" id="PS50975"/>
    </source>
</evidence>
<dbReference type="GO" id="GO:0005524">
    <property type="term" value="F:ATP binding"/>
    <property type="evidence" value="ECO:0007669"/>
    <property type="project" value="UniProtKB-UniRule"/>
</dbReference>
<dbReference type="GO" id="GO:0034028">
    <property type="term" value="F:5-(carboxyamino)imidazole ribonucleotide synthase activity"/>
    <property type="evidence" value="ECO:0007669"/>
    <property type="project" value="UniProtKB-UniRule"/>
</dbReference>
<feature type="binding site" evidence="10">
    <location>
        <position position="473"/>
    </location>
    <ligand>
        <name>substrate</name>
    </ligand>
</feature>
<evidence type="ECO:0000256" key="9">
    <source>
        <dbReference type="HAMAP-Rule" id="MF_01928"/>
    </source>
</evidence>
<evidence type="ECO:0000256" key="5">
    <source>
        <dbReference type="ARBA" id="ARBA00022755"/>
    </source>
</evidence>
<dbReference type="Gene3D" id="3.40.50.1970">
    <property type="match status" value="1"/>
</dbReference>
<keyword evidence="7 9" id="KW-0067">ATP-binding</keyword>
<comment type="subunit">
    <text evidence="9">Homodimer.</text>
</comment>
<evidence type="ECO:0000256" key="4">
    <source>
        <dbReference type="ARBA" id="ARBA00022741"/>
    </source>
</evidence>
<comment type="catalytic activity">
    <reaction evidence="10">
        <text>5-carboxyamino-1-(5-phospho-D-ribosyl)imidazole + H(+) = 5-amino-1-(5-phospho-D-ribosyl)imidazole-4-carboxylate</text>
        <dbReference type="Rhea" id="RHEA:13193"/>
        <dbReference type="ChEBI" id="CHEBI:15378"/>
        <dbReference type="ChEBI" id="CHEBI:58730"/>
        <dbReference type="ChEBI" id="CHEBI:77657"/>
        <dbReference type="EC" id="5.4.99.18"/>
    </reaction>
</comment>
<feature type="binding site" evidence="10">
    <location>
        <position position="446"/>
    </location>
    <ligand>
        <name>substrate</name>
    </ligand>
</feature>
<gene>
    <name evidence="10" type="primary">purE</name>
    <name evidence="9" type="synonym">purK</name>
    <name evidence="13" type="ORF">NIIDMKKI_59200</name>
</gene>
<evidence type="ECO:0000256" key="2">
    <source>
        <dbReference type="ARBA" id="ARBA00006114"/>
    </source>
</evidence>
<evidence type="ECO:0000256" key="3">
    <source>
        <dbReference type="ARBA" id="ARBA00022598"/>
    </source>
</evidence>
<dbReference type="SUPFAM" id="SSF52255">
    <property type="entry name" value="N5-CAIR mutase (phosphoribosylaminoimidazole carboxylase, PurE)"/>
    <property type="match status" value="1"/>
</dbReference>
<dbReference type="EC" id="5.4.99.18" evidence="10"/>
<feature type="binding site" evidence="10">
    <location>
        <position position="443"/>
    </location>
    <ligand>
        <name>substrate</name>
    </ligand>
</feature>
<dbReference type="PANTHER" id="PTHR11609">
    <property type="entry name" value="PURINE BIOSYNTHESIS PROTEIN 6/7, PUR6/7"/>
    <property type="match status" value="1"/>
</dbReference>
<dbReference type="Gene3D" id="3.30.470.20">
    <property type="entry name" value="ATP-grasp fold, B domain"/>
    <property type="match status" value="1"/>
</dbReference>
<dbReference type="Pfam" id="PF00731">
    <property type="entry name" value="AIRC"/>
    <property type="match status" value="1"/>
</dbReference>
<dbReference type="NCBIfam" id="TIGR01162">
    <property type="entry name" value="purE"/>
    <property type="match status" value="1"/>
</dbReference>
<dbReference type="EC" id="6.3.4.18" evidence="9"/>
<evidence type="ECO:0000256" key="8">
    <source>
        <dbReference type="ARBA" id="ARBA00023239"/>
    </source>
</evidence>
<comment type="catalytic activity">
    <reaction evidence="9">
        <text>5-amino-1-(5-phospho-beta-D-ribosyl)imidazole + hydrogencarbonate + ATP = 5-carboxyamino-1-(5-phospho-D-ribosyl)imidazole + ADP + phosphate + 2 H(+)</text>
        <dbReference type="Rhea" id="RHEA:19317"/>
        <dbReference type="ChEBI" id="CHEBI:15378"/>
        <dbReference type="ChEBI" id="CHEBI:17544"/>
        <dbReference type="ChEBI" id="CHEBI:30616"/>
        <dbReference type="ChEBI" id="CHEBI:43474"/>
        <dbReference type="ChEBI" id="CHEBI:58730"/>
        <dbReference type="ChEBI" id="CHEBI:137981"/>
        <dbReference type="ChEBI" id="CHEBI:456216"/>
        <dbReference type="EC" id="6.3.4.18"/>
    </reaction>
</comment>
<dbReference type="InterPro" id="IPR013815">
    <property type="entry name" value="ATP_grasp_subdomain_1"/>
</dbReference>
<dbReference type="SMART" id="SM01001">
    <property type="entry name" value="AIRC"/>
    <property type="match status" value="1"/>
</dbReference>
<keyword evidence="3 9" id="KW-0436">Ligase</keyword>
<organism evidence="13 14">
    <name type="scientific">Mycobacterium kansasii</name>
    <dbReference type="NCBI Taxonomy" id="1768"/>
    <lineage>
        <taxon>Bacteria</taxon>
        <taxon>Bacillati</taxon>
        <taxon>Actinomycetota</taxon>
        <taxon>Actinomycetes</taxon>
        <taxon>Mycobacteriales</taxon>
        <taxon>Mycobacteriaceae</taxon>
        <taxon>Mycobacterium</taxon>
    </lineage>
</organism>
<comment type="pathway">
    <text evidence="9">Purine metabolism; IMP biosynthesis via de novo pathway; 5-amino-1-(5-phospho-D-ribosyl)imidazole-4-carboxylate from 5-amino-1-(5-phospho-D-ribosyl)imidazole (N5-CAIR route): step 1/2.</text>
</comment>
<keyword evidence="14" id="KW-1185">Reference proteome</keyword>
<reference evidence="13 14" key="1">
    <citation type="submission" date="2020-07" db="EMBL/GenBank/DDBJ databases">
        <title>Mycobacterium kansasii (former subtype) with zoonotic potential isolated from diseased indoor pet cat, Japan.</title>
        <authorList>
            <person name="Fukano H."/>
            <person name="Terazono T."/>
            <person name="Hoshino Y."/>
        </authorList>
    </citation>
    <scope>NUCLEOTIDE SEQUENCE [LARGE SCALE GENOMIC DNA]</scope>
    <source>
        <strain evidence="13 14">Kuro-I</strain>
    </source>
</reference>
<dbReference type="GO" id="GO:0046872">
    <property type="term" value="F:metal ion binding"/>
    <property type="evidence" value="ECO:0007669"/>
    <property type="project" value="InterPro"/>
</dbReference>
<dbReference type="InterPro" id="IPR011761">
    <property type="entry name" value="ATP-grasp"/>
</dbReference>
<dbReference type="UniPathway" id="UPA00074">
    <property type="reaction ID" value="UER00942"/>
</dbReference>
<feature type="binding site" evidence="9">
    <location>
        <position position="102"/>
    </location>
    <ligand>
        <name>ATP</name>
        <dbReference type="ChEBI" id="CHEBI:30616"/>
    </ligand>
</feature>
<dbReference type="FunFam" id="3.40.50.20:FF:000025">
    <property type="entry name" value="N5-carboxyaminoimidazole ribonucleotide synthase"/>
    <property type="match status" value="1"/>
</dbReference>
<dbReference type="HAMAP" id="MF_01928">
    <property type="entry name" value="PurK"/>
    <property type="match status" value="1"/>
</dbReference>
<comment type="function">
    <text evidence="10">Catalyzes the conversion of N5-carboxyaminoimidazole ribonucleotide (N5-CAIR) to 4-carboxy-5-aminoimidazole ribonucleotide (CAIR).</text>
</comment>
<dbReference type="GO" id="GO:0006189">
    <property type="term" value="P:'de novo' IMP biosynthetic process"/>
    <property type="evidence" value="ECO:0007669"/>
    <property type="project" value="UniProtKB-UniRule"/>
</dbReference>
<dbReference type="AlphaFoldDB" id="A0A7G1IJS8"/>
<comment type="caution">
    <text evidence="9">Lacks conserved residue(s) required for the propagation of feature annotation.</text>
</comment>
<evidence type="ECO:0000313" key="13">
    <source>
        <dbReference type="EMBL" id="BCI90714.1"/>
    </source>
</evidence>
<name>A0A7G1IJS8_MYCKA</name>
<dbReference type="GO" id="GO:0004638">
    <property type="term" value="F:phosphoribosylaminoimidazole carboxylase activity"/>
    <property type="evidence" value="ECO:0007669"/>
    <property type="project" value="UniProtKB-EC"/>
</dbReference>
<dbReference type="SUPFAM" id="SSF52440">
    <property type="entry name" value="PreATP-grasp domain"/>
    <property type="match status" value="1"/>
</dbReference>
<comment type="similarity">
    <text evidence="2">In the C-terminal section; belongs to the AIR carboxylase family. Class I subfamily.</text>
</comment>
<keyword evidence="10" id="KW-0413">Isomerase</keyword>
<feature type="binding site" evidence="9">
    <location>
        <position position="145"/>
    </location>
    <ligand>
        <name>ATP</name>
        <dbReference type="ChEBI" id="CHEBI:30616"/>
    </ligand>
</feature>
<dbReference type="Gene3D" id="3.40.50.20">
    <property type="match status" value="1"/>
</dbReference>
<feature type="binding site" evidence="9">
    <location>
        <begin position="182"/>
        <end position="185"/>
    </location>
    <ligand>
        <name>ATP</name>
        <dbReference type="ChEBI" id="CHEBI:30616"/>
    </ligand>
</feature>
<dbReference type="InterPro" id="IPR011054">
    <property type="entry name" value="Rudment_hybrid_motif"/>
</dbReference>
<feature type="binding site" evidence="9">
    <location>
        <begin position="268"/>
        <end position="269"/>
    </location>
    <ligand>
        <name>ATP</name>
        <dbReference type="ChEBI" id="CHEBI:30616"/>
    </ligand>
</feature>
<evidence type="ECO:0000313" key="14">
    <source>
        <dbReference type="Proteomes" id="UP000516380"/>
    </source>
</evidence>
<feature type="region of interest" description="Disordered" evidence="11">
    <location>
        <begin position="394"/>
        <end position="427"/>
    </location>
</feature>
<dbReference type="NCBIfam" id="TIGR01161">
    <property type="entry name" value="purK"/>
    <property type="match status" value="1"/>
</dbReference>
<dbReference type="Pfam" id="PF22660">
    <property type="entry name" value="RS_preATP-grasp-like"/>
    <property type="match status" value="1"/>
</dbReference>
<dbReference type="InterPro" id="IPR005875">
    <property type="entry name" value="PurK"/>
</dbReference>
<comment type="similarity">
    <text evidence="10">Belongs to the AIR carboxylase family. Class I subfamily.</text>
</comment>
<dbReference type="EMBL" id="AP023343">
    <property type="protein sequence ID" value="BCI90714.1"/>
    <property type="molecule type" value="Genomic_DNA"/>
</dbReference>
<dbReference type="SUPFAM" id="SSF51246">
    <property type="entry name" value="Rudiment single hybrid motif"/>
    <property type="match status" value="1"/>
</dbReference>
<keyword evidence="5 10" id="KW-0658">Purine biosynthesis</keyword>
<protein>
    <recommendedName>
        <fullName evidence="9 10">Multifunctional fusion protein</fullName>
    </recommendedName>
    <domain>
        <recommendedName>
            <fullName evidence="9">N5-carboxyaminoimidazole ribonucleotide synthase</fullName>
            <shortName evidence="9">N5-CAIR synthase</shortName>
            <ecNumber evidence="9">6.3.4.18</ecNumber>
        </recommendedName>
        <alternativeName>
            <fullName evidence="9">5-(carboxyamino)imidazole ribonucleotide synthetase</fullName>
        </alternativeName>
    </domain>
    <domain>
        <recommendedName>
            <fullName evidence="10">N5-carboxyaminoimidazole ribonucleotide mutase</fullName>
            <shortName evidence="10">N5-CAIR mutase</shortName>
            <ecNumber evidence="10">5.4.99.18</ecNumber>
        </recommendedName>
        <alternativeName>
            <fullName evidence="10">5-(carboxyamino)imidazole ribonucleotide mutase</fullName>
        </alternativeName>
    </domain>
</protein>
<dbReference type="PROSITE" id="PS50975">
    <property type="entry name" value="ATP_GRASP"/>
    <property type="match status" value="1"/>
</dbReference>
<dbReference type="FunFam" id="3.30.470.20:FF:000029">
    <property type="entry name" value="N5-carboxyaminoimidazole ribonucleotide synthase"/>
    <property type="match status" value="1"/>
</dbReference>
<keyword evidence="8" id="KW-0456">Lyase</keyword>
<dbReference type="HAMAP" id="MF_01929">
    <property type="entry name" value="PurE_classI"/>
    <property type="match status" value="1"/>
</dbReference>
<evidence type="ECO:0000256" key="11">
    <source>
        <dbReference type="SAM" id="MobiDB-lite"/>
    </source>
</evidence>
<dbReference type="Pfam" id="PF02222">
    <property type="entry name" value="ATP-grasp"/>
    <property type="match status" value="1"/>
</dbReference>
<dbReference type="InterPro" id="IPR040686">
    <property type="entry name" value="PurK_C"/>
</dbReference>
<feature type="binding site" evidence="9">
    <location>
        <position position="190"/>
    </location>
    <ligand>
        <name>ATP</name>
        <dbReference type="ChEBI" id="CHEBI:30616"/>
    </ligand>
</feature>
<feature type="domain" description="ATP-grasp" evidence="12">
    <location>
        <begin position="106"/>
        <end position="298"/>
    </location>
</feature>
<dbReference type="InterPro" id="IPR054350">
    <property type="entry name" value="PurT/PurK_preATP-grasp"/>
</dbReference>
<comment type="function">
    <text evidence="9">Catalyzes the ATP-dependent conversion of 5-aminoimidazole ribonucleotide (AIR) and HCO(3)(-) to N5-carboxyaminoimidazole ribonucleotide (N5-CAIR).</text>
</comment>
<sequence>MVPLVAMVGGGQLARMTHQAAIALGQNLRVLATSADESAAQVTPNVVIGSHTDIDDLRRVAAGAHVLTFDHEHVPTELLEKLVAEGVNVAPPPQALVHAQDKLVMRQKLAALGAPVPRYTGIERLDDLHCLDAFAGQVDAPLVVKAVRGGYDGRGVRMARDLADARDIARDYLTNGVAVLVEERVALRRELSALVARSPFGQGAAWPVVQTVQRDGICVQVIAPAPELTGDSAAAAQQLALRLAAELGAVGVLAVELFETTDGTLLVNELAMRPHNSGHWTMDGSRTSQFEQHLRAVLDYPLGDTDAIVPVTVMANVLGAAAPPAMSLDERLHHLFARMPEAKVHLYGKAERPGRKVGHLNLLGTEGTDLQQLRDRAELAAHWLSHAQWTDGWDPHAAGDDAPGARPPKREVPLPCGGRKRCGGATDGIRMTEQPRVAVIMGSDSDWSVMADAAAALAEFDVPTEVRVVSAHRTPVLMFDYARGAADRGIEIIIAGAGGAAHLPGMVASATPLPVIGVPVPLARLDGLDSLLSIVQMPAGVPVATVSIGGARNAGLLAVRMLGSSDPQLRARVMAFQDRLAETVRAKDAELQKRAGKLTRD</sequence>
<dbReference type="InterPro" id="IPR033747">
    <property type="entry name" value="PurE_ClassI"/>
</dbReference>
<keyword evidence="6" id="KW-0210">Decarboxylase</keyword>
<comment type="pathway">
    <text evidence="10">Purine metabolism; IMP biosynthesis via de novo pathway; 5-amino-1-(5-phospho-D-ribosyl)imidazole-4-carboxylate from 5-amino-1-(5-phospho-D-ribosyl)imidazole (N5-CAIR route): step 2/2.</text>
</comment>
<comment type="catalytic activity">
    <reaction evidence="1">
        <text>5-amino-1-(5-phospho-D-ribosyl)imidazole-4-carboxylate + H(+) = 5-amino-1-(5-phospho-beta-D-ribosyl)imidazole + CO2</text>
        <dbReference type="Rhea" id="RHEA:10792"/>
        <dbReference type="ChEBI" id="CHEBI:15378"/>
        <dbReference type="ChEBI" id="CHEBI:16526"/>
        <dbReference type="ChEBI" id="CHEBI:77657"/>
        <dbReference type="ChEBI" id="CHEBI:137981"/>
        <dbReference type="EC" id="4.1.1.21"/>
    </reaction>
</comment>
<comment type="similarity">
    <text evidence="9">Belongs to the PurK/PurT family.</text>
</comment>
<accession>A0A7G1IJS8</accession>
<dbReference type="NCBIfam" id="NF004679">
    <property type="entry name" value="PRK06019.1-5"/>
    <property type="match status" value="1"/>
</dbReference>
<evidence type="ECO:0000256" key="6">
    <source>
        <dbReference type="ARBA" id="ARBA00022793"/>
    </source>
</evidence>
<dbReference type="PANTHER" id="PTHR11609:SF5">
    <property type="entry name" value="PHOSPHORIBOSYLAMINOIMIDAZOLE CARBOXYLASE"/>
    <property type="match status" value="1"/>
</dbReference>
<evidence type="ECO:0000256" key="1">
    <source>
        <dbReference type="ARBA" id="ARBA00001244"/>
    </source>
</evidence>
<evidence type="ECO:0000256" key="10">
    <source>
        <dbReference type="HAMAP-Rule" id="MF_01929"/>
    </source>
</evidence>
<proteinExistence type="inferred from homology"/>
<dbReference type="Pfam" id="PF17769">
    <property type="entry name" value="PurK_C"/>
    <property type="match status" value="1"/>
</dbReference>
<dbReference type="Proteomes" id="UP000516380">
    <property type="component" value="Chromosome"/>
</dbReference>
<evidence type="ECO:0000256" key="7">
    <source>
        <dbReference type="ARBA" id="ARBA00022840"/>
    </source>
</evidence>
<dbReference type="GO" id="GO:0005829">
    <property type="term" value="C:cytosol"/>
    <property type="evidence" value="ECO:0007669"/>
    <property type="project" value="TreeGrafter"/>
</dbReference>
<keyword evidence="4 9" id="KW-0547">Nucleotide-binding</keyword>
<dbReference type="InterPro" id="IPR000031">
    <property type="entry name" value="PurE_dom"/>
</dbReference>